<organism evidence="2 3">
    <name type="scientific">Leptospira harrisiae</name>
    <dbReference type="NCBI Taxonomy" id="2023189"/>
    <lineage>
        <taxon>Bacteria</taxon>
        <taxon>Pseudomonadati</taxon>
        <taxon>Spirochaetota</taxon>
        <taxon>Spirochaetia</taxon>
        <taxon>Leptospirales</taxon>
        <taxon>Leptospiraceae</taxon>
        <taxon>Leptospira</taxon>
    </lineage>
</organism>
<dbReference type="OrthoDB" id="339810at2"/>
<protein>
    <recommendedName>
        <fullName evidence="4">6-bladed beta-propeller</fullName>
    </recommendedName>
</protein>
<proteinExistence type="predicted"/>
<dbReference type="AlphaFoldDB" id="A0A2N0AH56"/>
<reference evidence="2 3" key="1">
    <citation type="submission" date="2017-07" db="EMBL/GenBank/DDBJ databases">
        <title>Leptospira spp. isolated from tropical soils.</title>
        <authorList>
            <person name="Thibeaux R."/>
            <person name="Iraola G."/>
            <person name="Ferres I."/>
            <person name="Bierque E."/>
            <person name="Girault D."/>
            <person name="Soupe-Gilbert M.-E."/>
            <person name="Picardeau M."/>
            <person name="Goarant C."/>
        </authorList>
    </citation>
    <scope>NUCLEOTIDE SEQUENCE [LARGE SCALE GENOMIC DNA]</scope>
    <source>
        <strain evidence="2 3">FH2-B-A1</strain>
    </source>
</reference>
<dbReference type="EMBL" id="NPDX01000005">
    <property type="protein sequence ID" value="PJZ83573.1"/>
    <property type="molecule type" value="Genomic_DNA"/>
</dbReference>
<keyword evidence="3" id="KW-1185">Reference proteome</keyword>
<feature type="chain" id="PRO_5014909661" description="6-bladed beta-propeller" evidence="1">
    <location>
        <begin position="20"/>
        <end position="467"/>
    </location>
</feature>
<name>A0A2N0AH56_9LEPT</name>
<dbReference type="InterPro" id="IPR011042">
    <property type="entry name" value="6-blade_b-propeller_TolB-like"/>
</dbReference>
<evidence type="ECO:0008006" key="4">
    <source>
        <dbReference type="Google" id="ProtNLM"/>
    </source>
</evidence>
<comment type="caution">
    <text evidence="2">The sequence shown here is derived from an EMBL/GenBank/DDBJ whole genome shotgun (WGS) entry which is preliminary data.</text>
</comment>
<evidence type="ECO:0000256" key="1">
    <source>
        <dbReference type="SAM" id="SignalP"/>
    </source>
</evidence>
<dbReference type="Proteomes" id="UP000232145">
    <property type="component" value="Unassembled WGS sequence"/>
</dbReference>
<feature type="signal peptide" evidence="1">
    <location>
        <begin position="1"/>
        <end position="19"/>
    </location>
</feature>
<dbReference type="RefSeq" id="WP_100743634.1">
    <property type="nucleotide sequence ID" value="NZ_NPDW01000002.1"/>
</dbReference>
<accession>A0A2N0AH56</accession>
<evidence type="ECO:0000313" key="2">
    <source>
        <dbReference type="EMBL" id="PJZ83573.1"/>
    </source>
</evidence>
<dbReference type="SUPFAM" id="SSF63829">
    <property type="entry name" value="Calcium-dependent phosphotriesterase"/>
    <property type="match status" value="1"/>
</dbReference>
<sequence>MIRILFLFFSLFLSLALFAQESKEYKLTDKAYGLAWDGVNFWYIDTNRRAIIKINEIGEQEIFNLGLANLRGISFDSREGKLLVVAPKHILKLDPNSGGITDKIQIPLSNVAGIASVGNYYYILDLDSGKVQIYDQSSSLLIGGFFTDRTRPRDICYGRDSLWISDSADNSIYRYDTKSGKITGSIKTNLRSIRGVLLSGSKLWVVDRENKEIKNIPFIETERFIASGEEEYNLEVSLKFKLDSVSLSKAQIAILHPPSNEQQRIRGVKFTDASYQPSFIQRNRVHLKKLSIEDLPGEQTVKYKFSSKNQFIKYYVTDEYLDKEAVYPGDVTSYYEKTNEEVKLLPRDYLDAIYQARQTSISINDFKEKMKAIGVPIQPFRMIRFEKGKAKSIQDSLSIFLLSYGWIPIGDLGLGSNTDKRYFEKKESDLILFQSLNSKSSVSPVYFRKDVNSEWENLPAEITYKIK</sequence>
<keyword evidence="1" id="KW-0732">Signal</keyword>
<evidence type="ECO:0000313" key="3">
    <source>
        <dbReference type="Proteomes" id="UP000232145"/>
    </source>
</evidence>
<gene>
    <name evidence="2" type="ORF">CH364_15335</name>
</gene>
<dbReference type="Gene3D" id="2.120.10.30">
    <property type="entry name" value="TolB, C-terminal domain"/>
    <property type="match status" value="1"/>
</dbReference>